<sequence length="89" mass="10702">MNFREHKEEIRNWIKNNIEKDDYILIGKNSINLTGYFDSGRVNHAEISEISEKFEFRIILDGEEPIFEIDYEDMSFIFSLIKFLYTLKS</sequence>
<evidence type="ECO:0000313" key="3">
    <source>
        <dbReference type="Proteomes" id="UP000000845"/>
    </source>
</evidence>
<protein>
    <submittedName>
        <fullName evidence="2">Uncharacterized protein</fullName>
    </submittedName>
</protein>
<reference evidence="3" key="1">
    <citation type="submission" date="2009-09" db="EMBL/GenBank/DDBJ databases">
        <title>The complete chromosome of Sebaldella termitidis ATCC 33386.</title>
        <authorList>
            <consortium name="US DOE Joint Genome Institute (JGI-PGF)"/>
            <person name="Lucas S."/>
            <person name="Copeland A."/>
            <person name="Lapidus A."/>
            <person name="Glavina del Rio T."/>
            <person name="Dalin E."/>
            <person name="Tice H."/>
            <person name="Bruce D."/>
            <person name="Goodwin L."/>
            <person name="Pitluck S."/>
            <person name="Kyrpides N."/>
            <person name="Mavromatis K."/>
            <person name="Ivanova N."/>
            <person name="Mikhailova N."/>
            <person name="Sims D."/>
            <person name="Meincke L."/>
            <person name="Brettin T."/>
            <person name="Detter J.C."/>
            <person name="Han C."/>
            <person name="Larimer F."/>
            <person name="Land M."/>
            <person name="Hauser L."/>
            <person name="Markowitz V."/>
            <person name="Cheng J.F."/>
            <person name="Hugenholtz P."/>
            <person name="Woyke T."/>
            <person name="Wu D."/>
            <person name="Eisen J.A."/>
        </authorList>
    </citation>
    <scope>NUCLEOTIDE SEQUENCE [LARGE SCALE GENOMIC DNA]</scope>
    <source>
        <strain evidence="3">ATCC 33386 / NCTC 11300</strain>
    </source>
</reference>
<dbReference type="KEGG" id="str:Sterm_2876"/>
<dbReference type="KEGG" id="str:Sterm_0810"/>
<evidence type="ECO:0000313" key="1">
    <source>
        <dbReference type="EMBL" id="ACZ07682.1"/>
    </source>
</evidence>
<dbReference type="EMBL" id="CP001739">
    <property type="protein sequence ID" value="ACZ09720.1"/>
    <property type="molecule type" value="Genomic_DNA"/>
</dbReference>
<keyword evidence="3" id="KW-1185">Reference proteome</keyword>
<organism evidence="2 3">
    <name type="scientific">Sebaldella termitidis (strain ATCC 33386 / NCTC 11300)</name>
    <dbReference type="NCBI Taxonomy" id="526218"/>
    <lineage>
        <taxon>Bacteria</taxon>
        <taxon>Fusobacteriati</taxon>
        <taxon>Fusobacteriota</taxon>
        <taxon>Fusobacteriia</taxon>
        <taxon>Fusobacteriales</taxon>
        <taxon>Leptotrichiaceae</taxon>
        <taxon>Sebaldella</taxon>
    </lineage>
</organism>
<dbReference type="Proteomes" id="UP000000845">
    <property type="component" value="Chromosome"/>
</dbReference>
<gene>
    <name evidence="1" type="ordered locus">Sterm_0810</name>
    <name evidence="2" type="ordered locus">Sterm_2876</name>
</gene>
<reference evidence="2 3" key="2">
    <citation type="journal article" date="2010" name="Stand. Genomic Sci.">
        <title>Complete genome sequence of Sebaldella termitidis type strain (NCTC 11300).</title>
        <authorList>
            <person name="Harmon-Smith M."/>
            <person name="Celia L."/>
            <person name="Chertkov O."/>
            <person name="Lapidus A."/>
            <person name="Copeland A."/>
            <person name="Glavina Del Rio T."/>
            <person name="Nolan M."/>
            <person name="Lucas S."/>
            <person name="Tice H."/>
            <person name="Cheng J.F."/>
            <person name="Han C."/>
            <person name="Detter J.C."/>
            <person name="Bruce D."/>
            <person name="Goodwin L."/>
            <person name="Pitluck S."/>
            <person name="Pati A."/>
            <person name="Liolios K."/>
            <person name="Ivanova N."/>
            <person name="Mavromatis K."/>
            <person name="Mikhailova N."/>
            <person name="Chen A."/>
            <person name="Palaniappan K."/>
            <person name="Land M."/>
            <person name="Hauser L."/>
            <person name="Chang Y.J."/>
            <person name="Jeffries C.D."/>
            <person name="Brettin T."/>
            <person name="Goker M."/>
            <person name="Beck B."/>
            <person name="Bristow J."/>
            <person name="Eisen J.A."/>
            <person name="Markowitz V."/>
            <person name="Hugenholtz P."/>
            <person name="Kyrpides N.C."/>
            <person name="Klenk H.P."/>
            <person name="Chen F."/>
        </authorList>
    </citation>
    <scope>NUCLEOTIDE SEQUENCE [LARGE SCALE GENOMIC DNA]</scope>
    <source>
        <strain evidence="2">ATCC 33386</strain>
        <strain evidence="3">ATCC 33386 / NCTC 11300</strain>
    </source>
</reference>
<dbReference type="EMBL" id="CP001739">
    <property type="protein sequence ID" value="ACZ07682.1"/>
    <property type="molecule type" value="Genomic_DNA"/>
</dbReference>
<accession>D1ANB6</accession>
<dbReference type="STRING" id="526218.Sterm_0810"/>
<dbReference type="RefSeq" id="WP_012860278.1">
    <property type="nucleotide sequence ID" value="NC_013517.1"/>
</dbReference>
<proteinExistence type="predicted"/>
<name>D1ANB6_SEBTE</name>
<evidence type="ECO:0000313" key="2">
    <source>
        <dbReference type="EMBL" id="ACZ09720.1"/>
    </source>
</evidence>
<dbReference type="HOGENOM" id="CLU_2452892_0_0_0"/>
<dbReference type="AlphaFoldDB" id="D1ANB6"/>